<reference evidence="1" key="1">
    <citation type="submission" date="2020-04" db="EMBL/GenBank/DDBJ databases">
        <authorList>
            <person name="Alioto T."/>
            <person name="Alioto T."/>
            <person name="Gomez Garrido J."/>
        </authorList>
    </citation>
    <scope>NUCLEOTIDE SEQUENCE</scope>
    <source>
        <strain evidence="1">A484AB</strain>
    </source>
</reference>
<keyword evidence="2" id="KW-1185">Reference proteome</keyword>
<accession>A0A6S7H152</accession>
<dbReference type="AlphaFoldDB" id="A0A6S7H152"/>
<proteinExistence type="predicted"/>
<evidence type="ECO:0000313" key="1">
    <source>
        <dbReference type="EMBL" id="CAB3990370.1"/>
    </source>
</evidence>
<name>A0A6S7H152_PARCT</name>
<dbReference type="Proteomes" id="UP001152795">
    <property type="component" value="Unassembled WGS sequence"/>
</dbReference>
<dbReference type="OrthoDB" id="5952622at2759"/>
<comment type="caution">
    <text evidence="1">The sequence shown here is derived from an EMBL/GenBank/DDBJ whole genome shotgun (WGS) entry which is preliminary data.</text>
</comment>
<gene>
    <name evidence="1" type="ORF">PACLA_8A035613</name>
</gene>
<sequence length="288" mass="32110">MDVREHMADVFTANQCLYVHCLDLEVERILHLKSVPCIELYMVMAHISFPEKLSERLAVLFLHSEENVSKLREQHSPAIIEVKSSCIHTIENEGPDEGSTIMLVFTFDVMVNNSIAAQVLPPRMPSSEEDDIVSMPFLKLDSCKCNCTSFPELSDVLLEEGKRNACDVSNEAEAMEAANMAEDTSATAILSANNISASEANSTDCYPESEVSYSETFTLKGSSFHKDFQRVLRSCKQMLLENIPVELKLCNEPVNVNDENAIVAKAKVNGIYWICSNPNLLDMFQGKS</sequence>
<protein>
    <submittedName>
        <fullName evidence="1">Uncharacterized protein</fullName>
    </submittedName>
</protein>
<evidence type="ECO:0000313" key="2">
    <source>
        <dbReference type="Proteomes" id="UP001152795"/>
    </source>
</evidence>
<organism evidence="1 2">
    <name type="scientific">Paramuricea clavata</name>
    <name type="common">Red gorgonian</name>
    <name type="synonym">Violescent sea-whip</name>
    <dbReference type="NCBI Taxonomy" id="317549"/>
    <lineage>
        <taxon>Eukaryota</taxon>
        <taxon>Metazoa</taxon>
        <taxon>Cnidaria</taxon>
        <taxon>Anthozoa</taxon>
        <taxon>Octocorallia</taxon>
        <taxon>Malacalcyonacea</taxon>
        <taxon>Plexauridae</taxon>
        <taxon>Paramuricea</taxon>
    </lineage>
</organism>
<dbReference type="EMBL" id="CACRXK020001648">
    <property type="protein sequence ID" value="CAB3990370.1"/>
    <property type="molecule type" value="Genomic_DNA"/>
</dbReference>